<evidence type="ECO:0000256" key="1">
    <source>
        <dbReference type="SAM" id="MobiDB-lite"/>
    </source>
</evidence>
<organism evidence="2 3">
    <name type="scientific">Salix koriyanagi</name>
    <dbReference type="NCBI Taxonomy" id="2511006"/>
    <lineage>
        <taxon>Eukaryota</taxon>
        <taxon>Viridiplantae</taxon>
        <taxon>Streptophyta</taxon>
        <taxon>Embryophyta</taxon>
        <taxon>Tracheophyta</taxon>
        <taxon>Spermatophyta</taxon>
        <taxon>Magnoliopsida</taxon>
        <taxon>eudicotyledons</taxon>
        <taxon>Gunneridae</taxon>
        <taxon>Pentapetalae</taxon>
        <taxon>rosids</taxon>
        <taxon>fabids</taxon>
        <taxon>Malpighiales</taxon>
        <taxon>Salicaceae</taxon>
        <taxon>Saliceae</taxon>
        <taxon>Salix</taxon>
    </lineage>
</organism>
<gene>
    <name evidence="2" type="ORF">OIU74_015551</name>
</gene>
<sequence length="123" mass="13765">MVKERDQEVEALKMKCEQRLSSMLGENIMANGSFTCRSAAKKTSFTSGQDSVQDMDINEEIARESKKPKMALKKCTTTEVENSDVKANEDSDDRKAGSRSYVRLTVLKMQQELAELGFAGRFA</sequence>
<dbReference type="Proteomes" id="UP001151752">
    <property type="component" value="Chromosome 17"/>
</dbReference>
<reference evidence="2" key="1">
    <citation type="submission" date="2022-11" db="EMBL/GenBank/DDBJ databases">
        <authorList>
            <person name="Hyden B.L."/>
            <person name="Feng K."/>
            <person name="Yates T."/>
            <person name="Jawdy S."/>
            <person name="Smart L.B."/>
            <person name="Muchero W."/>
        </authorList>
    </citation>
    <scope>NUCLEOTIDE SEQUENCE</scope>
    <source>
        <tissue evidence="2">Shoot tip</tissue>
    </source>
</reference>
<proteinExistence type="predicted"/>
<feature type="compositionally biased region" description="Basic and acidic residues" evidence="1">
    <location>
        <begin position="83"/>
        <end position="96"/>
    </location>
</feature>
<dbReference type="AlphaFoldDB" id="A0A9Q0PM86"/>
<keyword evidence="3" id="KW-1185">Reference proteome</keyword>
<reference evidence="2" key="2">
    <citation type="journal article" date="2023" name="Int. J. Mol. Sci.">
        <title>De Novo Assembly and Annotation of 11 Diverse Shrub Willow (Salix) Genomes Reveals Novel Gene Organization in Sex-Linked Regions.</title>
        <authorList>
            <person name="Hyden B."/>
            <person name="Feng K."/>
            <person name="Yates T.B."/>
            <person name="Jawdy S."/>
            <person name="Cereghino C."/>
            <person name="Smart L.B."/>
            <person name="Muchero W."/>
        </authorList>
    </citation>
    <scope>NUCLEOTIDE SEQUENCE</scope>
    <source>
        <tissue evidence="2">Shoot tip</tissue>
    </source>
</reference>
<comment type="caution">
    <text evidence="2">The sequence shown here is derived from an EMBL/GenBank/DDBJ whole genome shotgun (WGS) entry which is preliminary data.</text>
</comment>
<feature type="region of interest" description="Disordered" evidence="1">
    <location>
        <begin position="68"/>
        <end position="97"/>
    </location>
</feature>
<evidence type="ECO:0000313" key="3">
    <source>
        <dbReference type="Proteomes" id="UP001151752"/>
    </source>
</evidence>
<dbReference type="EMBL" id="JAPFFM010000018">
    <property type="protein sequence ID" value="KAJ6690893.1"/>
    <property type="molecule type" value="Genomic_DNA"/>
</dbReference>
<name>A0A9Q0PM86_9ROSI</name>
<protein>
    <submittedName>
        <fullName evidence="2">Uncharacterized protein</fullName>
    </submittedName>
</protein>
<accession>A0A9Q0PM86</accession>
<evidence type="ECO:0000313" key="2">
    <source>
        <dbReference type="EMBL" id="KAJ6690893.1"/>
    </source>
</evidence>